<dbReference type="Proteomes" id="UP000629619">
    <property type="component" value="Unassembled WGS sequence"/>
</dbReference>
<dbReference type="RefSeq" id="WP_203684532.1">
    <property type="nucleotide sequence ID" value="NZ_BOMW01000078.1"/>
</dbReference>
<organism evidence="2 3">
    <name type="scientific">Actinoplanes siamensis</name>
    <dbReference type="NCBI Taxonomy" id="1223317"/>
    <lineage>
        <taxon>Bacteria</taxon>
        <taxon>Bacillati</taxon>
        <taxon>Actinomycetota</taxon>
        <taxon>Actinomycetes</taxon>
        <taxon>Micromonosporales</taxon>
        <taxon>Micromonosporaceae</taxon>
        <taxon>Actinoplanes</taxon>
    </lineage>
</organism>
<evidence type="ECO:0000313" key="2">
    <source>
        <dbReference type="EMBL" id="GIF09209.1"/>
    </source>
</evidence>
<proteinExistence type="predicted"/>
<sequence>MRQLAQGRFSEPIDVSGLKPGAFYLSDESAAFRKISVPMSSSHHPPSALSAEEVLARARR</sequence>
<keyword evidence="3" id="KW-1185">Reference proteome</keyword>
<dbReference type="EMBL" id="BOMW01000078">
    <property type="protein sequence ID" value="GIF09209.1"/>
    <property type="molecule type" value="Genomic_DNA"/>
</dbReference>
<reference evidence="2" key="1">
    <citation type="submission" date="2021-01" db="EMBL/GenBank/DDBJ databases">
        <title>Whole genome shotgun sequence of Actinoplanes siamensis NBRC 109076.</title>
        <authorList>
            <person name="Komaki H."/>
            <person name="Tamura T."/>
        </authorList>
    </citation>
    <scope>NUCLEOTIDE SEQUENCE</scope>
    <source>
        <strain evidence="2">NBRC 109076</strain>
    </source>
</reference>
<feature type="region of interest" description="Disordered" evidence="1">
    <location>
        <begin position="38"/>
        <end position="60"/>
    </location>
</feature>
<dbReference type="AlphaFoldDB" id="A0A919NEF6"/>
<gene>
    <name evidence="2" type="ORF">Asi03nite_67470</name>
</gene>
<name>A0A919NEF6_9ACTN</name>
<evidence type="ECO:0000313" key="3">
    <source>
        <dbReference type="Proteomes" id="UP000629619"/>
    </source>
</evidence>
<protein>
    <submittedName>
        <fullName evidence="2">Uncharacterized protein</fullName>
    </submittedName>
</protein>
<feature type="compositionally biased region" description="Low complexity" evidence="1">
    <location>
        <begin position="40"/>
        <end position="51"/>
    </location>
</feature>
<evidence type="ECO:0000256" key="1">
    <source>
        <dbReference type="SAM" id="MobiDB-lite"/>
    </source>
</evidence>
<accession>A0A919NEF6</accession>
<comment type="caution">
    <text evidence="2">The sequence shown here is derived from an EMBL/GenBank/DDBJ whole genome shotgun (WGS) entry which is preliminary data.</text>
</comment>